<keyword evidence="1" id="KW-0175">Coiled coil</keyword>
<sequence length="196" mass="22112">MTDVKLDENGNVIDESSTPKEEEKTTVPYERFKEVNDKMRNLETEIQGLKSQKDESGLNTEQKKELEAKEYLKGLLKETLTEQKDESTKEEQAQQEKFDKDVADILSVNTEVKKDDFLKFVEKEADTYGISSVEGAMLLFRKINNIKTETAEDTRRDIDKKPGIPSTEGGGGGSKTPETDKGKSLNQIADEVTRDL</sequence>
<feature type="region of interest" description="Disordered" evidence="2">
    <location>
        <begin position="1"/>
        <end position="27"/>
    </location>
</feature>
<evidence type="ECO:0000256" key="1">
    <source>
        <dbReference type="SAM" id="Coils"/>
    </source>
</evidence>
<feature type="compositionally biased region" description="Basic and acidic residues" evidence="2">
    <location>
        <begin position="150"/>
        <end position="162"/>
    </location>
</feature>
<name>A0A0F9AF03_9ZZZZ</name>
<proteinExistence type="predicted"/>
<reference evidence="3" key="1">
    <citation type="journal article" date="2015" name="Nature">
        <title>Complex archaea that bridge the gap between prokaryotes and eukaryotes.</title>
        <authorList>
            <person name="Spang A."/>
            <person name="Saw J.H."/>
            <person name="Jorgensen S.L."/>
            <person name="Zaremba-Niedzwiedzka K."/>
            <person name="Martijn J."/>
            <person name="Lind A.E."/>
            <person name="van Eijk R."/>
            <person name="Schleper C."/>
            <person name="Guy L."/>
            <person name="Ettema T.J."/>
        </authorList>
    </citation>
    <scope>NUCLEOTIDE SEQUENCE</scope>
</reference>
<evidence type="ECO:0008006" key="4">
    <source>
        <dbReference type="Google" id="ProtNLM"/>
    </source>
</evidence>
<accession>A0A0F9AF03</accession>
<dbReference type="EMBL" id="LAZR01043060">
    <property type="protein sequence ID" value="KKL08000.1"/>
    <property type="molecule type" value="Genomic_DNA"/>
</dbReference>
<protein>
    <recommendedName>
        <fullName evidence="4">Scaffolding protein</fullName>
    </recommendedName>
</protein>
<feature type="coiled-coil region" evidence="1">
    <location>
        <begin position="32"/>
        <end position="97"/>
    </location>
</feature>
<evidence type="ECO:0000256" key="2">
    <source>
        <dbReference type="SAM" id="MobiDB-lite"/>
    </source>
</evidence>
<comment type="caution">
    <text evidence="3">The sequence shown here is derived from an EMBL/GenBank/DDBJ whole genome shotgun (WGS) entry which is preliminary data.</text>
</comment>
<dbReference type="AlphaFoldDB" id="A0A0F9AF03"/>
<evidence type="ECO:0000313" key="3">
    <source>
        <dbReference type="EMBL" id="KKL08000.1"/>
    </source>
</evidence>
<feature type="compositionally biased region" description="Basic and acidic residues" evidence="2">
    <location>
        <begin position="17"/>
        <end position="27"/>
    </location>
</feature>
<gene>
    <name evidence="3" type="ORF">LCGC14_2580320</name>
</gene>
<feature type="region of interest" description="Disordered" evidence="2">
    <location>
        <begin position="150"/>
        <end position="196"/>
    </location>
</feature>
<organism evidence="3">
    <name type="scientific">marine sediment metagenome</name>
    <dbReference type="NCBI Taxonomy" id="412755"/>
    <lineage>
        <taxon>unclassified sequences</taxon>
        <taxon>metagenomes</taxon>
        <taxon>ecological metagenomes</taxon>
    </lineage>
</organism>